<sequence length="122" mass="14281">MMLIVGYWLIFTALGAAVVLLPTTSWWWATWIIYGLWGCIYVYYERVYSKLSVIFYMFAWPILWLDLAVMTRGWTILGMTPDMMNNLEILLTVVVVIAFLVYKLREQPQPPVSHQQKDAGLR</sequence>
<name>A0AB34T909_9BIFI</name>
<evidence type="ECO:0000313" key="3">
    <source>
        <dbReference type="Proteomes" id="UP000037239"/>
    </source>
</evidence>
<protein>
    <recommendedName>
        <fullName evidence="4">Lycopene cyclase domain-containing protein</fullName>
    </recommendedName>
</protein>
<dbReference type="AlphaFoldDB" id="A0AB34T909"/>
<reference evidence="2 3" key="1">
    <citation type="journal article" date="2015" name="Int J Genomics">
        <title>Comparative Genomics Revealed Genetic Diversity and Species/Strain-Level Differences in Carbohydrate Metabolism of Three Probiotic Bifidobacterial Species.</title>
        <authorList>
            <person name="Odamaki T."/>
            <person name="Horigome A."/>
            <person name="Sugahara H."/>
            <person name="Hashikura N."/>
            <person name="Minami J."/>
            <person name="Xiao J.Z."/>
            <person name="Abe F."/>
        </authorList>
    </citation>
    <scope>NUCLEOTIDE SEQUENCE [LARGE SCALE GENOMIC DNA]</scope>
    <source>
        <strain evidence="2 3">MCC 0483</strain>
    </source>
</reference>
<evidence type="ECO:0000256" key="1">
    <source>
        <dbReference type="SAM" id="Phobius"/>
    </source>
</evidence>
<evidence type="ECO:0000313" key="2">
    <source>
        <dbReference type="EMBL" id="KOA49555.1"/>
    </source>
</evidence>
<organism evidence="2 3">
    <name type="scientific">Bifidobacterium animalis subsp. animalis MCC 0483</name>
    <dbReference type="NCBI Taxonomy" id="1365955"/>
    <lineage>
        <taxon>Bacteria</taxon>
        <taxon>Bacillati</taxon>
        <taxon>Actinomycetota</taxon>
        <taxon>Actinomycetes</taxon>
        <taxon>Bifidobacteriales</taxon>
        <taxon>Bifidobacteriaceae</taxon>
        <taxon>Bifidobacterium</taxon>
    </lineage>
</organism>
<dbReference type="EMBL" id="AWFK01000008">
    <property type="protein sequence ID" value="KOA49555.1"/>
    <property type="molecule type" value="Genomic_DNA"/>
</dbReference>
<keyword evidence="1" id="KW-0812">Transmembrane</keyword>
<keyword evidence="1" id="KW-1133">Transmembrane helix</keyword>
<keyword evidence="1" id="KW-0472">Membrane</keyword>
<comment type="caution">
    <text evidence="2">The sequence shown here is derived from an EMBL/GenBank/DDBJ whole genome shotgun (WGS) entry which is preliminary data.</text>
</comment>
<gene>
    <name evidence="2" type="ORF">BAAM0483_05265</name>
</gene>
<accession>A0AB34T909</accession>
<feature type="transmembrane region" description="Helical" evidence="1">
    <location>
        <begin position="83"/>
        <end position="102"/>
    </location>
</feature>
<feature type="transmembrane region" description="Helical" evidence="1">
    <location>
        <begin position="25"/>
        <end position="44"/>
    </location>
</feature>
<dbReference type="Proteomes" id="UP000037239">
    <property type="component" value="Unassembled WGS sequence"/>
</dbReference>
<proteinExistence type="predicted"/>
<feature type="transmembrane region" description="Helical" evidence="1">
    <location>
        <begin position="51"/>
        <end position="71"/>
    </location>
</feature>
<evidence type="ECO:0008006" key="4">
    <source>
        <dbReference type="Google" id="ProtNLM"/>
    </source>
</evidence>